<sequence>MSNAARLSEVAWVLETTPAHCHELAANMREEDRDEIWKSSRLHPLDALLLGQMDSLRTWTYLVHGRVVAIFGVAPLTEMVGAPWMLASSELSKARKTFLAHCRDYINQMHELRPVLMNRAWTGNPVHLLWLRWLGFEFCDPEPFGPDGEAFQEFQKVQFPCVPS</sequence>
<evidence type="ECO:0000313" key="1">
    <source>
        <dbReference type="EMBL" id="MDH0756816.1"/>
    </source>
</evidence>
<comment type="caution">
    <text evidence="1">The sequence shown here is derived from an EMBL/GenBank/DDBJ whole genome shotgun (WGS) entry which is preliminary data.</text>
</comment>
<organism evidence="1 2">
    <name type="scientific">Pseudomonas juntendi</name>
    <dbReference type="NCBI Taxonomy" id="2666183"/>
    <lineage>
        <taxon>Bacteria</taxon>
        <taxon>Pseudomonadati</taxon>
        <taxon>Pseudomonadota</taxon>
        <taxon>Gammaproteobacteria</taxon>
        <taxon>Pseudomonadales</taxon>
        <taxon>Pseudomonadaceae</taxon>
        <taxon>Pseudomonas</taxon>
    </lineage>
</organism>
<dbReference type="RefSeq" id="WP_127644136.1">
    <property type="nucleotide sequence ID" value="NZ_JACGCY010000015.1"/>
</dbReference>
<evidence type="ECO:0000313" key="2">
    <source>
        <dbReference type="Proteomes" id="UP001160152"/>
    </source>
</evidence>
<accession>A0ABD4YBG1</accession>
<gene>
    <name evidence="1" type="ORF">N5C70_08805</name>
</gene>
<dbReference type="AlphaFoldDB" id="A0ABD4YBG1"/>
<proteinExistence type="predicted"/>
<protein>
    <submittedName>
        <fullName evidence="1">Uncharacterized protein</fullName>
    </submittedName>
</protein>
<dbReference type="EMBL" id="JAOCBV010000001">
    <property type="protein sequence ID" value="MDH0756816.1"/>
    <property type="molecule type" value="Genomic_DNA"/>
</dbReference>
<dbReference type="Proteomes" id="UP001160152">
    <property type="component" value="Unassembled WGS sequence"/>
</dbReference>
<name>A0ABD4YBG1_9PSED</name>
<reference evidence="1 2" key="1">
    <citation type="submission" date="2022-09" db="EMBL/GenBank/DDBJ databases">
        <title>Intensive care unit water sources are persistently colonized with multi-drug resistant bacteria and are the site of extensive horizontal gene transfer of antibiotic resistance genes.</title>
        <authorList>
            <person name="Diorio-Toth L."/>
        </authorList>
    </citation>
    <scope>NUCLEOTIDE SEQUENCE [LARGE SCALE GENOMIC DNA]</scope>
    <source>
        <strain evidence="1 2">GD03901</strain>
    </source>
</reference>